<keyword evidence="9" id="KW-1185">Reference proteome</keyword>
<dbReference type="Gene3D" id="2.30.42.10">
    <property type="match status" value="1"/>
</dbReference>
<dbReference type="InterPro" id="IPR009003">
    <property type="entry name" value="Peptidase_S1_PA"/>
</dbReference>
<dbReference type="SUPFAM" id="SSF50156">
    <property type="entry name" value="PDZ domain-like"/>
    <property type="match status" value="1"/>
</dbReference>
<dbReference type="GO" id="GO:0016787">
    <property type="term" value="F:hydrolase activity"/>
    <property type="evidence" value="ECO:0007669"/>
    <property type="project" value="UniProtKB-KW"/>
</dbReference>
<evidence type="ECO:0000256" key="4">
    <source>
        <dbReference type="ARBA" id="ARBA00022825"/>
    </source>
</evidence>
<feature type="compositionally biased region" description="Low complexity" evidence="5">
    <location>
        <begin position="38"/>
        <end position="64"/>
    </location>
</feature>
<accession>A0ABN7S7A0</accession>
<evidence type="ECO:0000259" key="7">
    <source>
        <dbReference type="SMART" id="SM00228"/>
    </source>
</evidence>
<dbReference type="PANTHER" id="PTHR43343:SF3">
    <property type="entry name" value="PROTEASE DO-LIKE 8, CHLOROPLASTIC"/>
    <property type="match status" value="1"/>
</dbReference>
<dbReference type="RefSeq" id="WP_213485915.1">
    <property type="nucleotide sequence ID" value="NZ_CAJRAY010000085.1"/>
</dbReference>
<keyword evidence="6" id="KW-1133">Transmembrane helix</keyword>
<keyword evidence="6" id="KW-0812">Transmembrane</keyword>
<feature type="transmembrane region" description="Helical" evidence="6">
    <location>
        <begin position="131"/>
        <end position="151"/>
    </location>
</feature>
<evidence type="ECO:0000256" key="3">
    <source>
        <dbReference type="ARBA" id="ARBA00022801"/>
    </source>
</evidence>
<evidence type="ECO:0000256" key="5">
    <source>
        <dbReference type="SAM" id="MobiDB-lite"/>
    </source>
</evidence>
<evidence type="ECO:0000256" key="1">
    <source>
        <dbReference type="ARBA" id="ARBA00010541"/>
    </source>
</evidence>
<dbReference type="InterPro" id="IPR001478">
    <property type="entry name" value="PDZ"/>
</dbReference>
<dbReference type="Gene3D" id="2.40.10.10">
    <property type="entry name" value="Trypsin-like serine proteases"/>
    <property type="match status" value="2"/>
</dbReference>
<organism evidence="8 9">
    <name type="scientific">Thermobacillus xylanilyticus</name>
    <dbReference type="NCBI Taxonomy" id="76633"/>
    <lineage>
        <taxon>Bacteria</taxon>
        <taxon>Bacillati</taxon>
        <taxon>Bacillota</taxon>
        <taxon>Bacilli</taxon>
        <taxon>Bacillales</taxon>
        <taxon>Paenibacillaceae</taxon>
        <taxon>Thermobacillus</taxon>
    </lineage>
</organism>
<feature type="domain" description="PDZ" evidence="7">
    <location>
        <begin position="444"/>
        <end position="526"/>
    </location>
</feature>
<keyword evidence="4" id="KW-0720">Serine protease</keyword>
<feature type="region of interest" description="Disordered" evidence="5">
    <location>
        <begin position="1"/>
        <end position="64"/>
    </location>
</feature>
<keyword evidence="3 8" id="KW-0378">Hydrolase</keyword>
<reference evidence="8 9" key="1">
    <citation type="submission" date="2021-04" db="EMBL/GenBank/DDBJ databases">
        <authorList>
            <person name="Rakotoarivonina H."/>
        </authorList>
    </citation>
    <scope>NUCLEOTIDE SEQUENCE [LARGE SCALE GENOMIC DNA]</scope>
    <source>
        <strain evidence="8 9">XE</strain>
    </source>
</reference>
<evidence type="ECO:0000256" key="2">
    <source>
        <dbReference type="ARBA" id="ARBA00022670"/>
    </source>
</evidence>
<evidence type="ECO:0000256" key="6">
    <source>
        <dbReference type="SAM" id="Phobius"/>
    </source>
</evidence>
<dbReference type="Pfam" id="PF13180">
    <property type="entry name" value="PDZ_2"/>
    <property type="match status" value="1"/>
</dbReference>
<dbReference type="InterPro" id="IPR051201">
    <property type="entry name" value="Chloro_Bact_Ser_Proteases"/>
</dbReference>
<proteinExistence type="inferred from homology"/>
<dbReference type="InterPro" id="IPR043504">
    <property type="entry name" value="Peptidase_S1_PA_chymotrypsin"/>
</dbReference>
<dbReference type="InterPro" id="IPR036034">
    <property type="entry name" value="PDZ_sf"/>
</dbReference>
<dbReference type="SMART" id="SM00228">
    <property type="entry name" value="PDZ"/>
    <property type="match status" value="1"/>
</dbReference>
<dbReference type="InterPro" id="IPR001940">
    <property type="entry name" value="Peptidase_S1C"/>
</dbReference>
<dbReference type="PRINTS" id="PR00834">
    <property type="entry name" value="PROTEASES2C"/>
</dbReference>
<gene>
    <name evidence="8" type="primary">txxe 3170</name>
    <name evidence="8" type="ORF">TXXE_16635</name>
</gene>
<dbReference type="Pfam" id="PF13365">
    <property type="entry name" value="Trypsin_2"/>
    <property type="match status" value="1"/>
</dbReference>
<keyword evidence="2" id="KW-0645">Protease</keyword>
<dbReference type="EC" id="3.4.21.108" evidence="8"/>
<dbReference type="PANTHER" id="PTHR43343">
    <property type="entry name" value="PEPTIDASE S12"/>
    <property type="match status" value="1"/>
</dbReference>
<dbReference type="Proteomes" id="UP000681526">
    <property type="component" value="Unassembled WGS sequence"/>
</dbReference>
<feature type="region of interest" description="Disordered" evidence="5">
    <location>
        <begin position="166"/>
        <end position="191"/>
    </location>
</feature>
<dbReference type="SUPFAM" id="SSF50494">
    <property type="entry name" value="Trypsin-like serine proteases"/>
    <property type="match status" value="1"/>
</dbReference>
<dbReference type="EMBL" id="CAJRAY010000085">
    <property type="protein sequence ID" value="CAG5091834.1"/>
    <property type="molecule type" value="Genomic_DNA"/>
</dbReference>
<comment type="caution">
    <text evidence="8">The sequence shown here is derived from an EMBL/GenBank/DDBJ whole genome shotgun (WGS) entry which is preliminary data.</text>
</comment>
<evidence type="ECO:0000313" key="9">
    <source>
        <dbReference type="Proteomes" id="UP000681526"/>
    </source>
</evidence>
<feature type="compositionally biased region" description="Basic and acidic residues" evidence="5">
    <location>
        <begin position="1"/>
        <end position="22"/>
    </location>
</feature>
<protein>
    <submittedName>
        <fullName evidence="8">HtrA2 peptidase</fullName>
        <ecNumber evidence="8">3.4.21.108</ecNumber>
    </submittedName>
</protein>
<evidence type="ECO:0000313" key="8">
    <source>
        <dbReference type="EMBL" id="CAG5091834.1"/>
    </source>
</evidence>
<name>A0ABN7S7A0_THEXY</name>
<sequence>MDDKNNVNRPYDDFFRRPEERSGLNGRAGEEGSGAADGGADAFGGAAEAGKGLSAASGGTADAAGGTAAKPVYYYSYGPFRSGGTDRDASDAEPVIRREAAAAERNDAGMVARPAPAVRTWTVRERRRGSWWGPVAAFLAGILLTGSLMIASDRLNLFTGSDQALAQSPSAGGAANPGAAPEGSTAAASSGGTVSNAVDVVRPNNIAKIVEQSSPAVVKIETYAKTRSRAGGNSLFDDPFFRQFFGDSYRIPTENEDSQQLRPSGLGSGFFFDKEGYILTNQHVVGGADKIMVTVLGYKEPFEAEMLGSSYDLDLAVLKIKGDKDFPTLPLGDSDTINVGEWVVAIGNPNGFDHTVTVGVLSAKERPITIQDTEGTRQYQHLLQTDASINPGNSGGPLINLAGEVIGINTAVSTTAQGIGFAIPTSTIVGVLDNLKENKPVPQPFIGATLQDLTETAARQLGLKDTKGSVVVNILYNSPAYKADLRQYDVIVGMDGQKYDTTQDLIRAIQNKKVGEKAVLDVIRGGNQVQITVEIGDKNDFNVQ</sequence>
<keyword evidence="6" id="KW-0472">Membrane</keyword>
<comment type="similarity">
    <text evidence="1">Belongs to the peptidase S1C family.</text>
</comment>